<protein>
    <submittedName>
        <fullName evidence="2">Transglutaminase family protein</fullName>
    </submittedName>
</protein>
<evidence type="ECO:0000259" key="1">
    <source>
        <dbReference type="Pfam" id="PF01841"/>
    </source>
</evidence>
<dbReference type="PANTHER" id="PTHR33490">
    <property type="entry name" value="BLR5614 PROTEIN-RELATED"/>
    <property type="match status" value="1"/>
</dbReference>
<dbReference type="Gene3D" id="3.10.620.30">
    <property type="match status" value="1"/>
</dbReference>
<sequence length="202" mass="23313">MILTCESNFWDDYLAESDEVDYRHDSIQEIATELFAASTDENDYVKRAFEFVRDEISHSWDIQSTRITRKASEVLLYKEGICYAKSNLLCAILRTKGIPVGFCYQRLTIGDTPDTGYCIHAMNAVFFKSHGAWKRLDARGNKAGIEAEFNLDEERLAFPVRQEYMEADYPVIYMDPNPNTMNTLKQHTDCLTMYLHGLPTHL</sequence>
<dbReference type="Pfam" id="PF01841">
    <property type="entry name" value="Transglut_core"/>
    <property type="match status" value="1"/>
</dbReference>
<dbReference type="SUPFAM" id="SSF54001">
    <property type="entry name" value="Cysteine proteinases"/>
    <property type="match status" value="1"/>
</dbReference>
<dbReference type="Proteomes" id="UP001057877">
    <property type="component" value="Chromosome"/>
</dbReference>
<dbReference type="InterPro" id="IPR002931">
    <property type="entry name" value="Transglutaminase-like"/>
</dbReference>
<name>A0ABY5SKF9_9BACL</name>
<evidence type="ECO:0000313" key="3">
    <source>
        <dbReference type="Proteomes" id="UP001057877"/>
    </source>
</evidence>
<organism evidence="2 3">
    <name type="scientific">Paenibacillus spongiae</name>
    <dbReference type="NCBI Taxonomy" id="2909671"/>
    <lineage>
        <taxon>Bacteria</taxon>
        <taxon>Bacillati</taxon>
        <taxon>Bacillota</taxon>
        <taxon>Bacilli</taxon>
        <taxon>Bacillales</taxon>
        <taxon>Paenibacillaceae</taxon>
        <taxon>Paenibacillus</taxon>
    </lineage>
</organism>
<reference evidence="2" key="1">
    <citation type="submission" date="2022-01" db="EMBL/GenBank/DDBJ databases">
        <title>Paenibacillus spongiae sp. nov., isolated from marine sponge.</title>
        <authorList>
            <person name="Li Z."/>
            <person name="Zhang M."/>
        </authorList>
    </citation>
    <scope>NUCLEOTIDE SEQUENCE</scope>
    <source>
        <strain evidence="2">PHS-Z3</strain>
    </source>
</reference>
<dbReference type="EMBL" id="CP091430">
    <property type="protein sequence ID" value="UVI33160.1"/>
    <property type="molecule type" value="Genomic_DNA"/>
</dbReference>
<dbReference type="PANTHER" id="PTHR33490:SF3">
    <property type="entry name" value="CONSERVED INTEGRAL MEMBRANE PROTEIN"/>
    <property type="match status" value="1"/>
</dbReference>
<evidence type="ECO:0000313" key="2">
    <source>
        <dbReference type="EMBL" id="UVI33160.1"/>
    </source>
</evidence>
<feature type="domain" description="Transglutaminase-like" evidence="1">
    <location>
        <begin position="29"/>
        <end position="138"/>
    </location>
</feature>
<dbReference type="InterPro" id="IPR038765">
    <property type="entry name" value="Papain-like_cys_pep_sf"/>
</dbReference>
<proteinExistence type="predicted"/>
<dbReference type="RefSeq" id="WP_258389213.1">
    <property type="nucleotide sequence ID" value="NZ_CP091430.1"/>
</dbReference>
<gene>
    <name evidence="2" type="ORF">L1F29_15540</name>
</gene>
<accession>A0ABY5SKF9</accession>
<keyword evidence="3" id="KW-1185">Reference proteome</keyword>